<evidence type="ECO:0000256" key="3">
    <source>
        <dbReference type="SAM" id="Phobius"/>
    </source>
</evidence>
<dbReference type="EMBL" id="CDMZ01000937">
    <property type="protein sequence ID" value="CUC09481.1"/>
    <property type="molecule type" value="Genomic_DNA"/>
</dbReference>
<dbReference type="PhylomeDB" id="A0A0K6S7G3"/>
<evidence type="ECO:0000256" key="2">
    <source>
        <dbReference type="ARBA" id="ARBA00023194"/>
    </source>
</evidence>
<evidence type="ECO:0000256" key="1">
    <source>
        <dbReference type="ARBA" id="ARBA00023002"/>
    </source>
</evidence>
<dbReference type="InterPro" id="IPR003819">
    <property type="entry name" value="TauD/TfdA-like"/>
</dbReference>
<keyword evidence="1" id="KW-0560">Oxidoreductase</keyword>
<dbReference type="GO" id="GO:0016491">
    <property type="term" value="F:oxidoreductase activity"/>
    <property type="evidence" value="ECO:0007669"/>
    <property type="project" value="UniProtKB-KW"/>
</dbReference>
<evidence type="ECO:0000313" key="5">
    <source>
        <dbReference type="EMBL" id="CUC09481.1"/>
    </source>
</evidence>
<dbReference type="Gene3D" id="3.60.130.10">
    <property type="entry name" value="Clavaminate synthase-like"/>
    <property type="match status" value="1"/>
</dbReference>
<dbReference type="SUPFAM" id="SSF51197">
    <property type="entry name" value="Clavaminate synthase-like"/>
    <property type="match status" value="1"/>
</dbReference>
<proteinExistence type="predicted"/>
<protein>
    <recommendedName>
        <fullName evidence="4">TauD/TfdA-like domain-containing protein</fullName>
    </recommendedName>
</protein>
<evidence type="ECO:0000259" key="4">
    <source>
        <dbReference type="Pfam" id="PF02668"/>
    </source>
</evidence>
<name>A0A0K6S7G3_9ALVE</name>
<keyword evidence="3" id="KW-1133">Transmembrane helix</keyword>
<dbReference type="GO" id="GO:0017000">
    <property type="term" value="P:antibiotic biosynthetic process"/>
    <property type="evidence" value="ECO:0007669"/>
    <property type="project" value="UniProtKB-KW"/>
</dbReference>
<dbReference type="VEuPathDB" id="CryptoDB:Cvel_4246"/>
<accession>A0A0K6S7G3</accession>
<keyword evidence="2" id="KW-0045">Antibiotic biosynthesis</keyword>
<keyword evidence="3" id="KW-0812">Transmembrane</keyword>
<dbReference type="Pfam" id="PF02668">
    <property type="entry name" value="TauD"/>
    <property type="match status" value="1"/>
</dbReference>
<sequence length="445" mass="49203">MGRWLLLGSLAALVGILVGAAKLSAGSFSLVGLMTISVAVIAVSVSASRLTMRRDGPRGLLAQSFHYFSRPSTGTLDRKAIEALQKSESAWKGEALERNTNRWCRVLSEEEVRDAIAAVTHAETALLRGGASLSSLRLADFPLNALAKVVQECKRELKGVRGLGFILLRGLPLDRWSESQAELFFWGLGMHLGVPGAQNNNGDLLGHVIDLGGDPDKDRQFKTNVKIDLHCDAADVVGLLCLHPSRKGTGLSSLVSSVSVLCKLWEEQGDSETVSVLQQSRFHLDTRGSGGINFFTLPVVAYSHTGEVKTFWHSEYFRSWVQYPDAPRQKDSAAVAALDAWDEIAERPGFQLHMELQRGDIQLVNNHVVVHARTAYDDTGMEHKRHLLRLWLSLDEEAGAERASVRNRVSRFLSTLRLLTSFVRGKIRRRLLRKAESRKGCEEYG</sequence>
<organism evidence="5">
    <name type="scientific">Chromera velia CCMP2878</name>
    <dbReference type="NCBI Taxonomy" id="1169474"/>
    <lineage>
        <taxon>Eukaryota</taxon>
        <taxon>Sar</taxon>
        <taxon>Alveolata</taxon>
        <taxon>Colpodellida</taxon>
        <taxon>Chromeraceae</taxon>
        <taxon>Chromera</taxon>
    </lineage>
</organism>
<dbReference type="InterPro" id="IPR042098">
    <property type="entry name" value="TauD-like_sf"/>
</dbReference>
<keyword evidence="3" id="KW-0472">Membrane</keyword>
<dbReference type="AlphaFoldDB" id="A0A0K6S7G3"/>
<dbReference type="PANTHER" id="PTHR10696">
    <property type="entry name" value="GAMMA-BUTYROBETAINE HYDROXYLASE-RELATED"/>
    <property type="match status" value="1"/>
</dbReference>
<dbReference type="InterPro" id="IPR050411">
    <property type="entry name" value="AlphaKG_dependent_hydroxylases"/>
</dbReference>
<dbReference type="PANTHER" id="PTHR10696:SF56">
    <property type="entry name" value="TAUD_TFDA-LIKE DOMAIN-CONTAINING PROTEIN"/>
    <property type="match status" value="1"/>
</dbReference>
<feature type="domain" description="TauD/TfdA-like" evidence="4">
    <location>
        <begin position="140"/>
        <end position="391"/>
    </location>
</feature>
<gene>
    <name evidence="5" type="ORF">Cvel_4246.t1.CR1</name>
</gene>
<reference evidence="5" key="1">
    <citation type="submission" date="2014-11" db="EMBL/GenBank/DDBJ databases">
        <title>Molecular phylogeny of cliff fern family Woodsiaceae with morphological implications.</title>
        <authorList>
            <person name="Shao Y.-Z."/>
            <person name="Wei R."/>
            <person name="Zhang X.-C."/>
        </authorList>
    </citation>
    <scope>NUCLEOTIDE SEQUENCE</scope>
</reference>
<feature type="transmembrane region" description="Helical" evidence="3">
    <location>
        <begin position="30"/>
        <end position="50"/>
    </location>
</feature>